<dbReference type="AlphaFoldDB" id="A0AAN6TJY6"/>
<feature type="region of interest" description="Disordered" evidence="1">
    <location>
        <begin position="209"/>
        <end position="238"/>
    </location>
</feature>
<reference evidence="2" key="1">
    <citation type="journal article" date="2023" name="Mol. Phylogenet. Evol.">
        <title>Genome-scale phylogeny and comparative genomics of the fungal order Sordariales.</title>
        <authorList>
            <person name="Hensen N."/>
            <person name="Bonometti L."/>
            <person name="Westerberg I."/>
            <person name="Brannstrom I.O."/>
            <person name="Guillou S."/>
            <person name="Cros-Aarteil S."/>
            <person name="Calhoun S."/>
            <person name="Haridas S."/>
            <person name="Kuo A."/>
            <person name="Mondo S."/>
            <person name="Pangilinan J."/>
            <person name="Riley R."/>
            <person name="LaButti K."/>
            <person name="Andreopoulos B."/>
            <person name="Lipzen A."/>
            <person name="Chen C."/>
            <person name="Yan M."/>
            <person name="Daum C."/>
            <person name="Ng V."/>
            <person name="Clum A."/>
            <person name="Steindorff A."/>
            <person name="Ohm R.A."/>
            <person name="Martin F."/>
            <person name="Silar P."/>
            <person name="Natvig D.O."/>
            <person name="Lalanne C."/>
            <person name="Gautier V."/>
            <person name="Ament-Velasquez S.L."/>
            <person name="Kruys A."/>
            <person name="Hutchinson M.I."/>
            <person name="Powell A.J."/>
            <person name="Barry K."/>
            <person name="Miller A.N."/>
            <person name="Grigoriev I.V."/>
            <person name="Debuchy R."/>
            <person name="Gladieux P."/>
            <person name="Hiltunen Thoren M."/>
            <person name="Johannesson H."/>
        </authorList>
    </citation>
    <scope>NUCLEOTIDE SEQUENCE</scope>
    <source>
        <strain evidence="2">CBS 508.74</strain>
    </source>
</reference>
<comment type="caution">
    <text evidence="2">The sequence shown here is derived from an EMBL/GenBank/DDBJ whole genome shotgun (WGS) entry which is preliminary data.</text>
</comment>
<accession>A0AAN6TJY6</accession>
<feature type="compositionally biased region" description="Acidic residues" evidence="1">
    <location>
        <begin position="1"/>
        <end position="12"/>
    </location>
</feature>
<dbReference type="EMBL" id="MU853334">
    <property type="protein sequence ID" value="KAK4115877.1"/>
    <property type="molecule type" value="Genomic_DNA"/>
</dbReference>
<protein>
    <submittedName>
        <fullName evidence="2">Uncharacterized protein</fullName>
    </submittedName>
</protein>
<feature type="region of interest" description="Disordered" evidence="1">
    <location>
        <begin position="1"/>
        <end position="23"/>
    </location>
</feature>
<sequence>MSEVDESEDDVSMTDVGMTDAPDLVETIETDQTELSYMGLIYGLVPEFVVDMHHLIPHPKTYRAILVLLGTPSLYHPIQYHQRVMMANSRPRGWLPCRMPKQASESSPRNSFWPNVRQYLKSSFPNWASPTPCARCARSPCTSHTCPFTSTNGVAMPSTPPFLFRRQRPFPDNKEHYDYVVLEATAYLYLRGFESRDDYVARTTVRSGARTVGGSRGGERGKRNKNRNSDDLRSLKQL</sequence>
<keyword evidence="3" id="KW-1185">Reference proteome</keyword>
<organism evidence="2 3">
    <name type="scientific">Canariomyces notabilis</name>
    <dbReference type="NCBI Taxonomy" id="2074819"/>
    <lineage>
        <taxon>Eukaryota</taxon>
        <taxon>Fungi</taxon>
        <taxon>Dikarya</taxon>
        <taxon>Ascomycota</taxon>
        <taxon>Pezizomycotina</taxon>
        <taxon>Sordariomycetes</taxon>
        <taxon>Sordariomycetidae</taxon>
        <taxon>Sordariales</taxon>
        <taxon>Chaetomiaceae</taxon>
        <taxon>Canariomyces</taxon>
    </lineage>
</organism>
<dbReference type="RefSeq" id="XP_064673447.1">
    <property type="nucleotide sequence ID" value="XM_064809548.1"/>
</dbReference>
<dbReference type="GeneID" id="89933672"/>
<proteinExistence type="predicted"/>
<evidence type="ECO:0000313" key="2">
    <source>
        <dbReference type="EMBL" id="KAK4115877.1"/>
    </source>
</evidence>
<evidence type="ECO:0000256" key="1">
    <source>
        <dbReference type="SAM" id="MobiDB-lite"/>
    </source>
</evidence>
<evidence type="ECO:0000313" key="3">
    <source>
        <dbReference type="Proteomes" id="UP001302812"/>
    </source>
</evidence>
<dbReference type="Proteomes" id="UP001302812">
    <property type="component" value="Unassembled WGS sequence"/>
</dbReference>
<gene>
    <name evidence="2" type="ORF">N656DRAFT_404823</name>
</gene>
<reference evidence="2" key="2">
    <citation type="submission" date="2023-05" db="EMBL/GenBank/DDBJ databases">
        <authorList>
            <consortium name="Lawrence Berkeley National Laboratory"/>
            <person name="Steindorff A."/>
            <person name="Hensen N."/>
            <person name="Bonometti L."/>
            <person name="Westerberg I."/>
            <person name="Brannstrom I.O."/>
            <person name="Guillou S."/>
            <person name="Cros-Aarteil S."/>
            <person name="Calhoun S."/>
            <person name="Haridas S."/>
            <person name="Kuo A."/>
            <person name="Mondo S."/>
            <person name="Pangilinan J."/>
            <person name="Riley R."/>
            <person name="Labutti K."/>
            <person name="Andreopoulos B."/>
            <person name="Lipzen A."/>
            <person name="Chen C."/>
            <person name="Yanf M."/>
            <person name="Daum C."/>
            <person name="Ng V."/>
            <person name="Clum A."/>
            <person name="Ohm R."/>
            <person name="Martin F."/>
            <person name="Silar P."/>
            <person name="Natvig D."/>
            <person name="Lalanne C."/>
            <person name="Gautier V."/>
            <person name="Ament-Velasquez S.L."/>
            <person name="Kruys A."/>
            <person name="Hutchinson M.I."/>
            <person name="Powell A.J."/>
            <person name="Barry K."/>
            <person name="Miller A.N."/>
            <person name="Grigoriev I.V."/>
            <person name="Debuchy R."/>
            <person name="Gladieux P."/>
            <person name="Thoren M.H."/>
            <person name="Johannesson H."/>
        </authorList>
    </citation>
    <scope>NUCLEOTIDE SEQUENCE</scope>
    <source>
        <strain evidence="2">CBS 508.74</strain>
    </source>
</reference>
<name>A0AAN6TJY6_9PEZI</name>
<feature type="compositionally biased region" description="Basic and acidic residues" evidence="1">
    <location>
        <begin position="217"/>
        <end position="238"/>
    </location>
</feature>